<dbReference type="EMBL" id="JAGQHS010000062">
    <property type="protein sequence ID" value="MCA9756673.1"/>
    <property type="molecule type" value="Genomic_DNA"/>
</dbReference>
<dbReference type="SUPFAM" id="SSF101874">
    <property type="entry name" value="YceI-like"/>
    <property type="match status" value="1"/>
</dbReference>
<protein>
    <submittedName>
        <fullName evidence="2">YceI family protein</fullName>
    </submittedName>
</protein>
<name>A0A956NCZ7_UNCEI</name>
<reference evidence="2" key="2">
    <citation type="journal article" date="2021" name="Microbiome">
        <title>Successional dynamics and alternative stable states in a saline activated sludge microbial community over 9 years.</title>
        <authorList>
            <person name="Wang Y."/>
            <person name="Ye J."/>
            <person name="Ju F."/>
            <person name="Liu L."/>
            <person name="Boyd J.A."/>
            <person name="Deng Y."/>
            <person name="Parks D.H."/>
            <person name="Jiang X."/>
            <person name="Yin X."/>
            <person name="Woodcroft B.J."/>
            <person name="Tyson G.W."/>
            <person name="Hugenholtz P."/>
            <person name="Polz M.F."/>
            <person name="Zhang T."/>
        </authorList>
    </citation>
    <scope>NUCLEOTIDE SEQUENCE</scope>
    <source>
        <strain evidence="2">HKST-UBA02</strain>
    </source>
</reference>
<organism evidence="2 3">
    <name type="scientific">Eiseniibacteriota bacterium</name>
    <dbReference type="NCBI Taxonomy" id="2212470"/>
    <lineage>
        <taxon>Bacteria</taxon>
        <taxon>Candidatus Eiseniibacteriota</taxon>
    </lineage>
</organism>
<accession>A0A956NCZ7</accession>
<sequence length="112" mass="12442">MRFRSPRLLNLLDAETHPEITFKSTKFHKDGDKIKADGLLNMRGVEKPVTLDVEFLGSDPDAWGGTRAGFEATTTLNRKDWNIEWNTVLDNGGTVLGDDVEISLAIEAIQAK</sequence>
<feature type="domain" description="Lipid/polyisoprenoid-binding YceI-like" evidence="1">
    <location>
        <begin position="2"/>
        <end position="109"/>
    </location>
</feature>
<proteinExistence type="predicted"/>
<dbReference type="Gene3D" id="2.40.128.110">
    <property type="entry name" value="Lipid/polyisoprenoid-binding, YceI-like"/>
    <property type="match status" value="1"/>
</dbReference>
<dbReference type="Pfam" id="PF04264">
    <property type="entry name" value="YceI"/>
    <property type="match status" value="1"/>
</dbReference>
<comment type="caution">
    <text evidence="2">The sequence shown here is derived from an EMBL/GenBank/DDBJ whole genome shotgun (WGS) entry which is preliminary data.</text>
</comment>
<dbReference type="SMART" id="SM00867">
    <property type="entry name" value="YceI"/>
    <property type="match status" value="1"/>
</dbReference>
<evidence type="ECO:0000313" key="3">
    <source>
        <dbReference type="Proteomes" id="UP000739538"/>
    </source>
</evidence>
<dbReference type="PANTHER" id="PTHR34406">
    <property type="entry name" value="PROTEIN YCEI"/>
    <property type="match status" value="1"/>
</dbReference>
<dbReference type="InterPro" id="IPR036761">
    <property type="entry name" value="TTHA0802/YceI-like_sf"/>
</dbReference>
<gene>
    <name evidence="2" type="ORF">KDA27_12790</name>
</gene>
<evidence type="ECO:0000259" key="1">
    <source>
        <dbReference type="SMART" id="SM00867"/>
    </source>
</evidence>
<dbReference type="PANTHER" id="PTHR34406:SF1">
    <property type="entry name" value="PROTEIN YCEI"/>
    <property type="match status" value="1"/>
</dbReference>
<reference evidence="2" key="1">
    <citation type="submission" date="2020-04" db="EMBL/GenBank/DDBJ databases">
        <authorList>
            <person name="Zhang T."/>
        </authorList>
    </citation>
    <scope>NUCLEOTIDE SEQUENCE</scope>
    <source>
        <strain evidence="2">HKST-UBA02</strain>
    </source>
</reference>
<dbReference type="AlphaFoldDB" id="A0A956NCZ7"/>
<evidence type="ECO:0000313" key="2">
    <source>
        <dbReference type="EMBL" id="MCA9756673.1"/>
    </source>
</evidence>
<dbReference type="Proteomes" id="UP000739538">
    <property type="component" value="Unassembled WGS sequence"/>
</dbReference>
<dbReference type="InterPro" id="IPR007372">
    <property type="entry name" value="Lipid/polyisoprenoid-bd_YceI"/>
</dbReference>